<keyword evidence="11" id="KW-1185">Reference proteome</keyword>
<feature type="region of interest" description="Disordered" evidence="8">
    <location>
        <begin position="1"/>
        <end position="22"/>
    </location>
</feature>
<dbReference type="PANTHER" id="PTHR22770">
    <property type="entry name" value="UBIQUITIN CONJUGATING ENZYME 7 INTERACTING PROTEIN-RELATED"/>
    <property type="match status" value="1"/>
</dbReference>
<dbReference type="OrthoDB" id="10009520at2759"/>
<dbReference type="SUPFAM" id="SSF46934">
    <property type="entry name" value="UBA-like"/>
    <property type="match status" value="1"/>
</dbReference>
<proteinExistence type="predicted"/>
<evidence type="ECO:0000313" key="10">
    <source>
        <dbReference type="EMBL" id="CAD0099646.1"/>
    </source>
</evidence>
<dbReference type="Pfam" id="PF26200">
    <property type="entry name" value="Rcat_RNF216"/>
    <property type="match status" value="1"/>
</dbReference>
<dbReference type="CDD" id="cd20339">
    <property type="entry name" value="BRcat_RBR_RNF216"/>
    <property type="match status" value="1"/>
</dbReference>
<keyword evidence="6" id="KW-0833">Ubl conjugation pathway</keyword>
<comment type="pathway">
    <text evidence="1">Protein modification; protein ubiquitination.</text>
</comment>
<dbReference type="CDD" id="cd20353">
    <property type="entry name" value="Rcat_RBR_RNF216"/>
    <property type="match status" value="1"/>
</dbReference>
<protein>
    <recommendedName>
        <fullName evidence="9">RING-type domain-containing protein</fullName>
    </recommendedName>
</protein>
<dbReference type="EMBL" id="CAIJEO010000010">
    <property type="protein sequence ID" value="CAD0099646.1"/>
    <property type="molecule type" value="Genomic_DNA"/>
</dbReference>
<dbReference type="InterPro" id="IPR009060">
    <property type="entry name" value="UBA-like_sf"/>
</dbReference>
<dbReference type="GO" id="GO:0008270">
    <property type="term" value="F:zinc ion binding"/>
    <property type="evidence" value="ECO:0007669"/>
    <property type="project" value="UniProtKB-KW"/>
</dbReference>
<comment type="caution">
    <text evidence="10">The sequence shown here is derived from an EMBL/GenBank/DDBJ whole genome shotgun (WGS) entry which is preliminary data.</text>
</comment>
<evidence type="ECO:0000256" key="5">
    <source>
        <dbReference type="ARBA" id="ARBA00022771"/>
    </source>
</evidence>
<evidence type="ECO:0000256" key="7">
    <source>
        <dbReference type="ARBA" id="ARBA00022833"/>
    </source>
</evidence>
<organism evidence="10 11">
    <name type="scientific">Aureobasidium mustum</name>
    <dbReference type="NCBI Taxonomy" id="2773714"/>
    <lineage>
        <taxon>Eukaryota</taxon>
        <taxon>Fungi</taxon>
        <taxon>Dikarya</taxon>
        <taxon>Ascomycota</taxon>
        <taxon>Pezizomycotina</taxon>
        <taxon>Dothideomycetes</taxon>
        <taxon>Dothideomycetidae</taxon>
        <taxon>Dothideales</taxon>
        <taxon>Saccotheciaceae</taxon>
        <taxon>Aureobasidium</taxon>
    </lineage>
</organism>
<dbReference type="PANTHER" id="PTHR22770:SF47">
    <property type="entry name" value="E3 UBIQUITIN-PROTEIN LIGASE RNF216"/>
    <property type="match status" value="1"/>
</dbReference>
<evidence type="ECO:0000256" key="4">
    <source>
        <dbReference type="ARBA" id="ARBA00022737"/>
    </source>
</evidence>
<dbReference type="Gene3D" id="1.20.120.1750">
    <property type="match status" value="1"/>
</dbReference>
<dbReference type="InterPro" id="IPR047545">
    <property type="entry name" value="BRcat_RBR_RNF216"/>
</dbReference>
<evidence type="ECO:0000256" key="1">
    <source>
        <dbReference type="ARBA" id="ARBA00004906"/>
    </source>
</evidence>
<feature type="domain" description="RING-type" evidence="9">
    <location>
        <begin position="335"/>
        <end position="555"/>
    </location>
</feature>
<dbReference type="InterPro" id="IPR051628">
    <property type="entry name" value="LUBAC_E3_Ligases"/>
</dbReference>
<dbReference type="PROSITE" id="PS51873">
    <property type="entry name" value="TRIAD"/>
    <property type="match status" value="1"/>
</dbReference>
<dbReference type="Proteomes" id="UP000714618">
    <property type="component" value="Unassembled WGS sequence"/>
</dbReference>
<keyword evidence="3" id="KW-0479">Metal-binding</keyword>
<keyword evidence="7" id="KW-0862">Zinc</keyword>
<keyword evidence="2" id="KW-0808">Transferase</keyword>
<evidence type="ECO:0000256" key="3">
    <source>
        <dbReference type="ARBA" id="ARBA00022723"/>
    </source>
</evidence>
<gene>
    <name evidence="10" type="ORF">AWRI4233_LOCUS8471</name>
</gene>
<dbReference type="GO" id="GO:0016740">
    <property type="term" value="F:transferase activity"/>
    <property type="evidence" value="ECO:0007669"/>
    <property type="project" value="UniProtKB-KW"/>
</dbReference>
<dbReference type="InterPro" id="IPR044066">
    <property type="entry name" value="TRIAD_supradom"/>
</dbReference>
<dbReference type="InterPro" id="IPR047546">
    <property type="entry name" value="Rcat_RBR_RNF216"/>
</dbReference>
<keyword evidence="5" id="KW-0863">Zinc-finger</keyword>
<accession>A0A9N8PLG1</accession>
<dbReference type="AlphaFoldDB" id="A0A9N8PLG1"/>
<keyword evidence="4" id="KW-0677">Repeat</keyword>
<dbReference type="SUPFAM" id="SSF57850">
    <property type="entry name" value="RING/U-box"/>
    <property type="match status" value="1"/>
</dbReference>
<evidence type="ECO:0000256" key="2">
    <source>
        <dbReference type="ARBA" id="ARBA00022679"/>
    </source>
</evidence>
<evidence type="ECO:0000256" key="8">
    <source>
        <dbReference type="SAM" id="MobiDB-lite"/>
    </source>
</evidence>
<name>A0A9N8PLG1_9PEZI</name>
<sequence>MAPVKRPHDVISIHSDLSEEDSTRLARPHKMARYNQVHGASHQDLDDYLEQHNMQGLERTVSVKHESNAAPQTQLGALAATPQTIDSGDLDLGPAFQYDFSELPFAYEKIPDSQDEPIIITDTAPTPERSQFDQILEVVPDVSHDHVNQLLDTHHHNLERILDILLDGKYPKESDKCAAEEAARQAALHDQKLAEEAEKEKLLNPQCIFSGKMKDVIIEVLKHEFNTIPVKYIKEVQKDKKHLYPTYLALNEAKHTEPCPYGKTPWRPLRDINFDRLQATKDQRANIPIIKEQFESAQKAAIGLNLQRRKSNTQKIKEEIEAAAKVREDQSALEHAKATGTVVECMPPTKSSYAAQQTSTLVCFDCMKTYLESEVGQCSFKLICPGGCDGTFSESQLRLVPDTDALTDKLMRLRQENDLRTAGIDDVESCPFCDFKTVCLPINIDFEFHCQSPACNITSCRKCKNRTHIPDSCEENQRKRDKESALSHRHRIEEARSKALIRHCNKCKQAFIKSDGCNKMTCSQCGNLQCYLCGVDVTANYAHFNAPGSKCPVYSQNITLDAMHDQEVKAAAEAAQAEVLREHPEIDKADLDIDSASNVEKPMPGTNQPQNFPANPVWDDEFENLLFRGEVARMRRLGRRQEAANPQVVRPDLLLRRGHAPILPQAPAADLAAARHRAAADAFNAAQAARDRPGLFPPNAQQLNPAPRGFALDDFHFDPMGFDLDDFQFDFHAQAGANMFGFEEGHNEDHLHQPADRWPAGNAFFAENRFGGLNYMVNPVQHVRLNRAPPAPAAGAQDGNDHGNNYLGHQDMGYGVGL</sequence>
<evidence type="ECO:0000313" key="11">
    <source>
        <dbReference type="Proteomes" id="UP000714618"/>
    </source>
</evidence>
<evidence type="ECO:0000259" key="9">
    <source>
        <dbReference type="PROSITE" id="PS51873"/>
    </source>
</evidence>
<evidence type="ECO:0000256" key="6">
    <source>
        <dbReference type="ARBA" id="ARBA00022786"/>
    </source>
</evidence>
<reference evidence="10" key="1">
    <citation type="submission" date="2020-06" db="EMBL/GenBank/DDBJ databases">
        <authorList>
            <person name="Onetto C."/>
        </authorList>
    </citation>
    <scope>NUCLEOTIDE SEQUENCE</scope>
</reference>
<feature type="compositionally biased region" description="Basic and acidic residues" evidence="8">
    <location>
        <begin position="1"/>
        <end position="11"/>
    </location>
</feature>